<feature type="region of interest" description="Disordered" evidence="1">
    <location>
        <begin position="651"/>
        <end position="680"/>
    </location>
</feature>
<reference evidence="2" key="1">
    <citation type="submission" date="2021-02" db="EMBL/GenBank/DDBJ databases">
        <title>Genome sequence Cadophora malorum strain M34.</title>
        <authorList>
            <person name="Stefanovic E."/>
            <person name="Vu D."/>
            <person name="Scully C."/>
            <person name="Dijksterhuis J."/>
            <person name="Roader J."/>
            <person name="Houbraken J."/>
        </authorList>
    </citation>
    <scope>NUCLEOTIDE SEQUENCE</scope>
    <source>
        <strain evidence="2">M34</strain>
    </source>
</reference>
<feature type="compositionally biased region" description="Basic and acidic residues" evidence="1">
    <location>
        <begin position="1151"/>
        <end position="1169"/>
    </location>
</feature>
<feature type="region of interest" description="Disordered" evidence="1">
    <location>
        <begin position="1014"/>
        <end position="1203"/>
    </location>
</feature>
<feature type="compositionally biased region" description="Polar residues" evidence="1">
    <location>
        <begin position="1190"/>
        <end position="1203"/>
    </location>
</feature>
<feature type="compositionally biased region" description="Polar residues" evidence="1">
    <location>
        <begin position="164"/>
        <end position="182"/>
    </location>
</feature>
<feature type="compositionally biased region" description="Basic and acidic residues" evidence="1">
    <location>
        <begin position="1"/>
        <end position="15"/>
    </location>
</feature>
<feature type="region of interest" description="Disordered" evidence="1">
    <location>
        <begin position="533"/>
        <end position="571"/>
    </location>
</feature>
<accession>A0A8H7WBF7</accession>
<feature type="compositionally biased region" description="Polar residues" evidence="1">
    <location>
        <begin position="86"/>
        <end position="106"/>
    </location>
</feature>
<feature type="region of interest" description="Disordered" evidence="1">
    <location>
        <begin position="1221"/>
        <end position="1473"/>
    </location>
</feature>
<comment type="caution">
    <text evidence="2">The sequence shown here is derived from an EMBL/GenBank/DDBJ whole genome shotgun (WGS) entry which is preliminary data.</text>
</comment>
<sequence>MEVDTPDRTGHRLGDFEAAPDTPVMDYYSHINQLLRSAQRTQAKASPSVPPTDKPAEEEISTMEIEQPTVSENRNSDFKAPESELAESNITNKPSLISTPITSTPQPRVAKRPASPSMSQNGSSKRQQIGPNSPIMLSPSRPLSNGAVDTLFGMALDEDGGHMSSPSQQKSEAENVDQQGALLQSGAAPVNGDSEYRRQYSSRPPSNQQTPSREHLSSSRKTPAREYTTPLRKTIFRDHHLSQQQPQLTSHRYHTPQQRPLQKSLTTPRSDMRVTEDAYEQPQAMSRSSRRGVHPTHGQVASEDRKMEDEGGFASAAMLRAASMMRESVRAQSRPPHRVSTVPPEAMRDGPMNVQVTTPSGARMMRGTTSGQPRSARQTGSHMSHNHSVSQNHVTPQKVSRHPTPKTPGSAAKFALDMLEDSDSSEDELEEKDMRSFFRRPARNQLQHPQQSHSSFQRAQTVVPESRHVGNFLNRANTPKLLQRQPKFEPYAVKQPLQLQSPIWASGAGRRVTGSVSNSRSTFKPLDDYRIQQERQGRSKSIAPRDVQAEHRDRSRSVAPPRVEVGQRARSRSVVPLDIRDGQRGRSRSVAPRTPALARVRSQSQYGNSLNNQVHEPQPTAVASLEVQVPNHQNNVLLSGSQGVTAITSINSIQAPQRAPKTPSRVAEPKTPAQSPRDVDMLGDESPATFHTPLDVLIRKNQHQPQNPLPVKNLNDKQEKVSSVLPSGSAFAKKAKPDELKIESTPVTPKNRISSGRGLVGPEVIDLITPEAPTRSVPMNERLAPAAKNPVPKKSVNHSNDRAKTIKQAAPPSKRVTKEKPAPIDPEELHQKRIAEVIIERKLKSDEESYDLALFGQVIPDQAAEDKKAEEARAKGQRDREAKMAAMLAKEEAAKEAAAEEQAKKKEEAEKRKRQKEREEEQKKAKREADRQRQLAHEAHEKELLRQIAQGKIEATRQEKAKREQQRELEKQKAKEKAESVQAEAEELAKLKAKQEQAKLQAASLSAAKLTPIVNPKRAEDRDVQMEDEESLFMPEAPPVVPEKAKQDNRAGIKTSKLSDHDHVSSIRAYRAEMEAEDERKRLEMIQRTKEKMDARYHRGPNAAAQKSTPDPQPQPSAPGPQAKAVNRPKAVVEKPQPASQPTTEPESELVVEKPEPPKPLQVKKDRPAPKPKAKPAPKPKTTRERIYETLNSRSSSASVEDTTVPSYLEQVAANNIFKGMPKDFTSFDRTKSKPAGLKARKHRPRSRLISDLEREELEKSQKGKGARVRDYRHTEEQKQKEAAKRTEKARERKAQAIREEAEKSGSQISEEELNSQVDAFMEKRAQELQKRAERKALKEQDPGRDFGRDPLNAEPLTAAQQLIRESEVNAGLSPEELHVIQKRRDEQAARAAYGKTRNGRFDQASARRNVNQFTDSEESEEDPDPEPEVESESVSEGNTQPTSTTDGDDIVFSRDDSSCESEFGEDARDMSPMPEMSDSFMAHASEAELDAREKRLRALEKRLREPELMRMVMLYQVWKLEITQEGMPDGEDKFEKQMVKQFGTLAEANAFASDLVNNFRSLQYIKVEESHKNGGYKAAVAHDATRETQISIEGFPVGPAELSPDFLANIPNRFPEKFWDVMQFTSREIVDEETGEKMIQHDMPERHGQFTVLEMANHEACEKLIAMFKPAGGNIDLLKAYQSCAQVVREHRDQSNTQGECFKVEIEKGDIPEWMGYHKISMVVEEIKLQGPLN</sequence>
<feature type="region of interest" description="Disordered" evidence="1">
    <location>
        <begin position="38"/>
        <end position="309"/>
    </location>
</feature>
<feature type="region of interest" description="Disordered" evidence="1">
    <location>
        <begin position="858"/>
        <end position="979"/>
    </location>
</feature>
<dbReference type="Proteomes" id="UP000664132">
    <property type="component" value="Unassembled WGS sequence"/>
</dbReference>
<organism evidence="2 3">
    <name type="scientific">Cadophora malorum</name>
    <dbReference type="NCBI Taxonomy" id="108018"/>
    <lineage>
        <taxon>Eukaryota</taxon>
        <taxon>Fungi</taxon>
        <taxon>Dikarya</taxon>
        <taxon>Ascomycota</taxon>
        <taxon>Pezizomycotina</taxon>
        <taxon>Leotiomycetes</taxon>
        <taxon>Helotiales</taxon>
        <taxon>Ploettnerulaceae</taxon>
        <taxon>Cadophora</taxon>
    </lineage>
</organism>
<feature type="region of interest" description="Disordered" evidence="1">
    <location>
        <begin position="781"/>
        <end position="828"/>
    </location>
</feature>
<proteinExistence type="predicted"/>
<feature type="compositionally biased region" description="Basic and acidic residues" evidence="1">
    <location>
        <begin position="1249"/>
        <end position="1304"/>
    </location>
</feature>
<feature type="compositionally biased region" description="Polar residues" evidence="1">
    <location>
        <begin position="242"/>
        <end position="269"/>
    </location>
</feature>
<feature type="compositionally biased region" description="Basic and acidic residues" evidence="1">
    <location>
        <begin position="864"/>
        <end position="945"/>
    </location>
</feature>
<feature type="compositionally biased region" description="Acidic residues" evidence="1">
    <location>
        <begin position="1416"/>
        <end position="1434"/>
    </location>
</feature>
<feature type="compositionally biased region" description="Basic and acidic residues" evidence="1">
    <location>
        <begin position="816"/>
        <end position="828"/>
    </location>
</feature>
<feature type="compositionally biased region" description="Polar residues" evidence="1">
    <location>
        <begin position="367"/>
        <end position="398"/>
    </location>
</feature>
<keyword evidence="3" id="KW-1185">Reference proteome</keyword>
<gene>
    <name evidence="2" type="ORF">IFR04_006036</name>
</gene>
<evidence type="ECO:0000313" key="2">
    <source>
        <dbReference type="EMBL" id="KAG4420854.1"/>
    </source>
</evidence>
<feature type="compositionally biased region" description="Basic and acidic residues" evidence="1">
    <location>
        <begin position="1043"/>
        <end position="1097"/>
    </location>
</feature>
<feature type="region of interest" description="Disordered" evidence="1">
    <location>
        <begin position="327"/>
        <end position="410"/>
    </location>
</feature>
<evidence type="ECO:0000313" key="3">
    <source>
        <dbReference type="Proteomes" id="UP000664132"/>
    </source>
</evidence>
<feature type="compositionally biased region" description="Polar residues" evidence="1">
    <location>
        <begin position="116"/>
        <end position="131"/>
    </location>
</feature>
<protein>
    <submittedName>
        <fullName evidence="2">Uncharacterized protein</fullName>
    </submittedName>
</protein>
<feature type="compositionally biased region" description="Basic and acidic residues" evidence="1">
    <location>
        <begin position="1376"/>
        <end position="1389"/>
    </location>
</feature>
<feature type="compositionally biased region" description="Basic and acidic residues" evidence="1">
    <location>
        <begin position="547"/>
        <end position="556"/>
    </location>
</feature>
<feature type="compositionally biased region" description="Basic and acidic residues" evidence="1">
    <location>
        <begin position="1321"/>
        <end position="1349"/>
    </location>
</feature>
<evidence type="ECO:0000256" key="1">
    <source>
        <dbReference type="SAM" id="MobiDB-lite"/>
    </source>
</evidence>
<name>A0A8H7WBF7_9HELO</name>
<feature type="compositionally biased region" description="Basic and acidic residues" evidence="1">
    <location>
        <begin position="954"/>
        <end position="979"/>
    </location>
</feature>
<dbReference type="EMBL" id="JAFJYH010000076">
    <property type="protein sequence ID" value="KAG4420854.1"/>
    <property type="molecule type" value="Genomic_DNA"/>
</dbReference>
<feature type="compositionally biased region" description="Polar residues" evidence="1">
    <location>
        <begin position="199"/>
        <end position="211"/>
    </location>
</feature>
<feature type="region of interest" description="Disordered" evidence="1">
    <location>
        <begin position="1"/>
        <end position="22"/>
    </location>
</feature>
<dbReference type="OrthoDB" id="3556655at2759"/>